<dbReference type="RefSeq" id="WP_074200640.1">
    <property type="nucleotide sequence ID" value="NZ_FSRE01000001.1"/>
</dbReference>
<dbReference type="Pfam" id="PF08668">
    <property type="entry name" value="HDOD"/>
    <property type="match status" value="1"/>
</dbReference>
<proteinExistence type="predicted"/>
<feature type="domain" description="HDOD" evidence="1">
    <location>
        <begin position="17"/>
        <end position="208"/>
    </location>
</feature>
<dbReference type="PANTHER" id="PTHR33525:SF3">
    <property type="entry name" value="RIBONUCLEASE Y"/>
    <property type="match status" value="1"/>
</dbReference>
<name>A0A1N6DP51_9GAMM</name>
<dbReference type="SUPFAM" id="SSF109604">
    <property type="entry name" value="HD-domain/PDEase-like"/>
    <property type="match status" value="1"/>
</dbReference>
<protein>
    <submittedName>
        <fullName evidence="2">HD-like signal output (HDOD) domain, no enzymatic activity</fullName>
    </submittedName>
</protein>
<evidence type="ECO:0000313" key="3">
    <source>
        <dbReference type="Proteomes" id="UP000198461"/>
    </source>
</evidence>
<evidence type="ECO:0000313" key="2">
    <source>
        <dbReference type="EMBL" id="SIN72530.1"/>
    </source>
</evidence>
<accession>A0A1N6DP51</accession>
<dbReference type="Gene3D" id="1.10.3210.10">
    <property type="entry name" value="Hypothetical protein af1432"/>
    <property type="match status" value="1"/>
</dbReference>
<gene>
    <name evidence="2" type="ORF">SAMN05443662_0316</name>
</gene>
<reference evidence="2 3" key="1">
    <citation type="submission" date="2016-11" db="EMBL/GenBank/DDBJ databases">
        <authorList>
            <person name="Jaros S."/>
            <person name="Januszkiewicz K."/>
            <person name="Wedrychowicz H."/>
        </authorList>
    </citation>
    <scope>NUCLEOTIDE SEQUENCE [LARGE SCALE GENOMIC DNA]</scope>
    <source>
        <strain evidence="2 3">DSM 17737</strain>
    </source>
</reference>
<dbReference type="PANTHER" id="PTHR33525">
    <property type="match status" value="1"/>
</dbReference>
<evidence type="ECO:0000259" key="1">
    <source>
        <dbReference type="PROSITE" id="PS51833"/>
    </source>
</evidence>
<dbReference type="AlphaFoldDB" id="A0A1N6DP51"/>
<dbReference type="InterPro" id="IPR013976">
    <property type="entry name" value="HDOD"/>
</dbReference>
<dbReference type="EMBL" id="FSRE01000001">
    <property type="protein sequence ID" value="SIN72530.1"/>
    <property type="molecule type" value="Genomic_DNA"/>
</dbReference>
<dbReference type="PROSITE" id="PS51833">
    <property type="entry name" value="HDOD"/>
    <property type="match status" value="1"/>
</dbReference>
<dbReference type="InterPro" id="IPR052340">
    <property type="entry name" value="RNase_Y/CdgJ"/>
</dbReference>
<keyword evidence="3" id="KW-1185">Reference proteome</keyword>
<dbReference type="OrthoDB" id="5611471at2"/>
<dbReference type="STRING" id="364032.SAMN05443662_0316"/>
<dbReference type="Proteomes" id="UP000198461">
    <property type="component" value="Unassembled WGS sequence"/>
</dbReference>
<organism evidence="2 3">
    <name type="scientific">Sulfurivirga caldicuralii</name>
    <dbReference type="NCBI Taxonomy" id="364032"/>
    <lineage>
        <taxon>Bacteria</taxon>
        <taxon>Pseudomonadati</taxon>
        <taxon>Pseudomonadota</taxon>
        <taxon>Gammaproteobacteria</taxon>
        <taxon>Thiotrichales</taxon>
        <taxon>Piscirickettsiaceae</taxon>
        <taxon>Sulfurivirga</taxon>
    </lineage>
</organism>
<sequence>MQLMLNEAVEALRRVHLPSLPEEVIRLKEELNAKYPNTVTIAKLISRNPEMFNHFLKLVNSNLTEADELIKDATAAVNILGLEEIYNIFLASAFSHYITRDKNEREILNFCAKAGVAAAELSPYAGGIARSEAYLAALTQNVGAIFLLRLEREGYEEVFFKQLSKPFSAYREEAELMGTTHCYAGLIAAKKWGMAPEIGHTILLHHDTDFIGKTANHPKERKLVALIMIANYLVTASLGETFVTQEIKKLYTLGNVALSLPDTALKSASQAVLKYSKKKG</sequence>